<sequence>MSKLRLEGKVAIITGAASGIGEAAAKLFAEHGAFVIIADIQHELANQVVDSIGGDKAFYRRCDVKDENQIEETVAYTIEKYGTLDIMYSNAGIIGSMGSLVRTALGELGKYGIKGELYFSFWSFHTYGV</sequence>
<dbReference type="EMBL" id="CM047897">
    <property type="protein sequence ID" value="KAJ0111474.1"/>
    <property type="molecule type" value="Genomic_DNA"/>
</dbReference>
<proteinExistence type="predicted"/>
<name>A0ACC1C6Y9_9ROSI</name>
<evidence type="ECO:0000313" key="1">
    <source>
        <dbReference type="EMBL" id="KAJ0111474.1"/>
    </source>
</evidence>
<gene>
    <name evidence="1" type="ORF">Patl1_00821</name>
</gene>
<protein>
    <submittedName>
        <fullName evidence="1">Uncharacterized protein</fullName>
    </submittedName>
</protein>
<evidence type="ECO:0000313" key="2">
    <source>
        <dbReference type="Proteomes" id="UP001164250"/>
    </source>
</evidence>
<organism evidence="1 2">
    <name type="scientific">Pistacia atlantica</name>
    <dbReference type="NCBI Taxonomy" id="434234"/>
    <lineage>
        <taxon>Eukaryota</taxon>
        <taxon>Viridiplantae</taxon>
        <taxon>Streptophyta</taxon>
        <taxon>Embryophyta</taxon>
        <taxon>Tracheophyta</taxon>
        <taxon>Spermatophyta</taxon>
        <taxon>Magnoliopsida</taxon>
        <taxon>eudicotyledons</taxon>
        <taxon>Gunneridae</taxon>
        <taxon>Pentapetalae</taxon>
        <taxon>rosids</taxon>
        <taxon>malvids</taxon>
        <taxon>Sapindales</taxon>
        <taxon>Anacardiaceae</taxon>
        <taxon>Pistacia</taxon>
    </lineage>
</organism>
<reference evidence="2" key="1">
    <citation type="journal article" date="2023" name="G3 (Bethesda)">
        <title>Genome assembly and association tests identify interacting loci associated with vigor, precocity, and sex in interspecific pistachio rootstocks.</title>
        <authorList>
            <person name="Palmer W."/>
            <person name="Jacygrad E."/>
            <person name="Sagayaradj S."/>
            <person name="Cavanaugh K."/>
            <person name="Han R."/>
            <person name="Bertier L."/>
            <person name="Beede B."/>
            <person name="Kafkas S."/>
            <person name="Golino D."/>
            <person name="Preece J."/>
            <person name="Michelmore R."/>
        </authorList>
    </citation>
    <scope>NUCLEOTIDE SEQUENCE [LARGE SCALE GENOMIC DNA]</scope>
</reference>
<keyword evidence="2" id="KW-1185">Reference proteome</keyword>
<comment type="caution">
    <text evidence="1">The sequence shown here is derived from an EMBL/GenBank/DDBJ whole genome shotgun (WGS) entry which is preliminary data.</text>
</comment>
<accession>A0ACC1C6Y9</accession>
<dbReference type="Proteomes" id="UP001164250">
    <property type="component" value="Chromosome 1"/>
</dbReference>